<evidence type="ECO:0000313" key="6">
    <source>
        <dbReference type="EMBL" id="EAL62849.1"/>
    </source>
</evidence>
<dbReference type="Reactome" id="R-DDI-6798695">
    <property type="pathway name" value="Neutrophil degranulation"/>
</dbReference>
<dbReference type="Pfam" id="PF05577">
    <property type="entry name" value="Peptidase_S28"/>
    <property type="match status" value="1"/>
</dbReference>
<dbReference type="FunCoup" id="Q54HT4">
    <property type="interactions" value="85"/>
</dbReference>
<dbReference type="InterPro" id="IPR008758">
    <property type="entry name" value="Peptidase_S28"/>
</dbReference>
<comment type="similarity">
    <text evidence="1">Belongs to the peptidase S28 family.</text>
</comment>
<keyword evidence="2" id="KW-0645">Protease</keyword>
<dbReference type="GO" id="GO:0008239">
    <property type="term" value="F:dipeptidyl-peptidase activity"/>
    <property type="evidence" value="ECO:0000318"/>
    <property type="project" value="GO_Central"/>
</dbReference>
<dbReference type="MEROPS" id="S28.001"/>
<dbReference type="HOGENOM" id="CLU_020959_0_0_1"/>
<comment type="caution">
    <text evidence="6">The sequence shown here is derived from an EMBL/GenBank/DDBJ whole genome shotgun (WGS) entry which is preliminary data.</text>
</comment>
<evidence type="ECO:0000256" key="1">
    <source>
        <dbReference type="ARBA" id="ARBA00011079"/>
    </source>
</evidence>
<evidence type="ECO:0000256" key="3">
    <source>
        <dbReference type="ARBA" id="ARBA00022729"/>
    </source>
</evidence>
<dbReference type="InterPro" id="IPR029058">
    <property type="entry name" value="AB_hydrolase_fold"/>
</dbReference>
<evidence type="ECO:0000256" key="5">
    <source>
        <dbReference type="ARBA" id="ARBA00023180"/>
    </source>
</evidence>
<name>Q54HT4_DICDI</name>
<dbReference type="STRING" id="44689.Q54HT4"/>
<evidence type="ECO:0000313" key="7">
    <source>
        <dbReference type="Proteomes" id="UP000002195"/>
    </source>
</evidence>
<keyword evidence="5" id="KW-0325">Glycoprotein</keyword>
<dbReference type="PANTHER" id="PTHR11010">
    <property type="entry name" value="PROTEASE S28 PRO-X CARBOXYPEPTIDASE-RELATED"/>
    <property type="match status" value="1"/>
</dbReference>
<organism evidence="6 7">
    <name type="scientific">Dictyostelium discoideum</name>
    <name type="common">Social amoeba</name>
    <dbReference type="NCBI Taxonomy" id="44689"/>
    <lineage>
        <taxon>Eukaryota</taxon>
        <taxon>Amoebozoa</taxon>
        <taxon>Evosea</taxon>
        <taxon>Eumycetozoa</taxon>
        <taxon>Dictyostelia</taxon>
        <taxon>Dictyosteliales</taxon>
        <taxon>Dictyosteliaceae</taxon>
        <taxon>Dictyostelium</taxon>
    </lineage>
</organism>
<dbReference type="dictyBase" id="DDB_G0289231"/>
<keyword evidence="4" id="KW-0378">Hydrolase</keyword>
<dbReference type="PhylomeDB" id="Q54HT4"/>
<dbReference type="InterPro" id="IPR042269">
    <property type="entry name" value="Ser_carbopepase_S28_SKS"/>
</dbReference>
<dbReference type="eggNOG" id="KOG2183">
    <property type="taxonomic scope" value="Eukaryota"/>
</dbReference>
<dbReference type="SUPFAM" id="SSF53474">
    <property type="entry name" value="alpha/beta-Hydrolases"/>
    <property type="match status" value="1"/>
</dbReference>
<dbReference type="VEuPathDB" id="AmoebaDB:DDB_G0289231"/>
<evidence type="ECO:0000256" key="2">
    <source>
        <dbReference type="ARBA" id="ARBA00022670"/>
    </source>
</evidence>
<dbReference type="PANTHER" id="PTHR11010:SF38">
    <property type="entry name" value="LYSOSOMAL PRO-X CARBOXYPEPTIDASE"/>
    <property type="match status" value="1"/>
</dbReference>
<dbReference type="KEGG" id="ddi:DDB_G0289231"/>
<dbReference type="GO" id="GO:0006508">
    <property type="term" value="P:proteolysis"/>
    <property type="evidence" value="ECO:0007669"/>
    <property type="project" value="UniProtKB-KW"/>
</dbReference>
<protein>
    <submittedName>
        <fullName evidence="6">Peptidase S28 family protein</fullName>
    </submittedName>
</protein>
<dbReference type="GeneID" id="8627028"/>
<dbReference type="FunFam" id="1.20.120.980:FF:000001">
    <property type="entry name" value="Dipeptidyl peptidase 7"/>
    <property type="match status" value="1"/>
</dbReference>
<dbReference type="Proteomes" id="UP000002195">
    <property type="component" value="Unassembled WGS sequence"/>
</dbReference>
<dbReference type="SMR" id="Q54HT4"/>
<keyword evidence="3" id="KW-0732">Signal</keyword>
<reference evidence="6 7" key="1">
    <citation type="journal article" date="2005" name="Nature">
        <title>The genome of the social amoeba Dictyostelium discoideum.</title>
        <authorList>
            <consortium name="The Dictyostelium discoideum Sequencing Consortium"/>
            <person name="Eichinger L."/>
            <person name="Pachebat J.A."/>
            <person name="Glockner G."/>
            <person name="Rajandream M.A."/>
            <person name="Sucgang R."/>
            <person name="Berriman M."/>
            <person name="Song J."/>
            <person name="Olsen R."/>
            <person name="Szafranski K."/>
            <person name="Xu Q."/>
            <person name="Tunggal B."/>
            <person name="Kummerfeld S."/>
            <person name="Madera M."/>
            <person name="Konfortov B.A."/>
            <person name="Rivero F."/>
            <person name="Bankier A.T."/>
            <person name="Lehmann R."/>
            <person name="Hamlin N."/>
            <person name="Davies R."/>
            <person name="Gaudet P."/>
            <person name="Fey P."/>
            <person name="Pilcher K."/>
            <person name="Chen G."/>
            <person name="Saunders D."/>
            <person name="Sodergren E."/>
            <person name="Davis P."/>
            <person name="Kerhornou A."/>
            <person name="Nie X."/>
            <person name="Hall N."/>
            <person name="Anjard C."/>
            <person name="Hemphill L."/>
            <person name="Bason N."/>
            <person name="Farbrother P."/>
            <person name="Desany B."/>
            <person name="Just E."/>
            <person name="Morio T."/>
            <person name="Rost R."/>
            <person name="Churcher C."/>
            <person name="Cooper J."/>
            <person name="Haydock S."/>
            <person name="van Driessche N."/>
            <person name="Cronin A."/>
            <person name="Goodhead I."/>
            <person name="Muzny D."/>
            <person name="Mourier T."/>
            <person name="Pain A."/>
            <person name="Lu M."/>
            <person name="Harper D."/>
            <person name="Lindsay R."/>
            <person name="Hauser H."/>
            <person name="James K."/>
            <person name="Quiles M."/>
            <person name="Madan Babu M."/>
            <person name="Saito T."/>
            <person name="Buchrieser C."/>
            <person name="Wardroper A."/>
            <person name="Felder M."/>
            <person name="Thangavelu M."/>
            <person name="Johnson D."/>
            <person name="Knights A."/>
            <person name="Loulseged H."/>
            <person name="Mungall K."/>
            <person name="Oliver K."/>
            <person name="Price C."/>
            <person name="Quail M.A."/>
            <person name="Urushihara H."/>
            <person name="Hernandez J."/>
            <person name="Rabbinowitsch E."/>
            <person name="Steffen D."/>
            <person name="Sanders M."/>
            <person name="Ma J."/>
            <person name="Kohara Y."/>
            <person name="Sharp S."/>
            <person name="Simmonds M."/>
            <person name="Spiegler S."/>
            <person name="Tivey A."/>
            <person name="Sugano S."/>
            <person name="White B."/>
            <person name="Walker D."/>
            <person name="Woodward J."/>
            <person name="Winckler T."/>
            <person name="Tanaka Y."/>
            <person name="Shaulsky G."/>
            <person name="Schleicher M."/>
            <person name="Weinstock G."/>
            <person name="Rosenthal A."/>
            <person name="Cox E.C."/>
            <person name="Chisholm R.L."/>
            <person name="Gibbs R."/>
            <person name="Loomis W.F."/>
            <person name="Platzer M."/>
            <person name="Kay R.R."/>
            <person name="Williams J."/>
            <person name="Dear P.H."/>
            <person name="Noegel A.A."/>
            <person name="Barrell B."/>
            <person name="Kuspa A."/>
        </authorList>
    </citation>
    <scope>NUCLEOTIDE SEQUENCE [LARGE SCALE GENOMIC DNA]</scope>
    <source>
        <strain evidence="6 7">AX4</strain>
    </source>
</reference>
<keyword evidence="7" id="KW-1185">Reference proteome</keyword>
<dbReference type="GO" id="GO:0070008">
    <property type="term" value="F:serine-type exopeptidase activity"/>
    <property type="evidence" value="ECO:0007669"/>
    <property type="project" value="InterPro"/>
</dbReference>
<dbReference type="Gene3D" id="1.20.120.980">
    <property type="entry name" value="Serine carboxypeptidase S28, SKS domain"/>
    <property type="match status" value="1"/>
</dbReference>
<dbReference type="InParanoid" id="Q54HT4"/>
<dbReference type="OMA" id="ELYMPMS"/>
<dbReference type="AlphaFoldDB" id="Q54HT4"/>
<dbReference type="PaxDb" id="44689-DDB0233881"/>
<sequence>MKRYFIIILFIIYLIVVVKSTFLKNRFNSPYPYYSNIKNRINKVKLNLSDPVPTPYTLLWFNQTLDHFNFETSGYFNQRVLIIDQYFNEKSKNEIDQICTKPLIFFCGNEGDVTFFYENSLFITNTLAQEMNALVIFAEHRYYGESLPFGNQSYTNENFQYLSSEQALADYSKIIPSILKQYNALNCPVFTTSGSYGGDLAAWMRLKYPFIVDGALASSAPLLSYMGTGVPYDVFPVGVTNDFKETSQDGSCAIKIRNAFNDLETIAKADNGFNEISTSFKLCTPINSNDDFQSFLGWVESGFSYMSMADYPYPASFLEPMMGNPVNETCNLINQLDNSIDIIMSGLQIYYNYTGQMMQCFNTNIFIEDQGMLIPWSYQSCTEFVFPFTTTGIKDMFYYSPFNLTEYIENCQEEYNVTPDPNWVTSVYGGTPNFPSSNIIFSNGVLDGWHGAGINVTDYSKNIIAILIPGAAHHLDLRGSNPLDPQSITDARLLELKYLTEWSEEIGKIKSLK</sequence>
<dbReference type="RefSeq" id="XP_636355.1">
    <property type="nucleotide sequence ID" value="XM_631263.1"/>
</dbReference>
<dbReference type="Gene3D" id="3.40.50.1820">
    <property type="entry name" value="alpha/beta hydrolase"/>
    <property type="match status" value="1"/>
</dbReference>
<dbReference type="EMBL" id="AAFI02000131">
    <property type="protein sequence ID" value="EAL62849.1"/>
    <property type="molecule type" value="Genomic_DNA"/>
</dbReference>
<proteinExistence type="inferred from homology"/>
<evidence type="ECO:0000256" key="4">
    <source>
        <dbReference type="ARBA" id="ARBA00022801"/>
    </source>
</evidence>
<gene>
    <name evidence="6" type="ORF">DDB_G0289231</name>
</gene>
<accession>Q54HT4</accession>